<name>A0A9W9ILB2_9EURO</name>
<evidence type="ECO:0000256" key="2">
    <source>
        <dbReference type="ARBA" id="ARBA00022723"/>
    </source>
</evidence>
<sequence length="523" mass="58623">MIGMQIPINHQISQLMRESSLERLEKVVATLLDRLGEDPANTVGIGSNKPLSDPISHGLEDESRKDANSSAAPIMVIRDLATDTGAKPAPEMKSLTTVLDDLIPPELALTLLTIFLEHYGRWVLFDPASDPSIILPRVRKSPTLFGACCLIAVRHTSEELAARLAPELYERVRSSVSSTLLVAPQSIEFFQAALVLCMWSTTVGQVPLSIDSWLLSGFALQHSQSSPLFAAVTAQFHPPAKIDDRSLDRCFLWNHLCLAHLHYCVGTSRRSMLQSWQIERCRAIINSDRANNFEVRMVAEIHLYWTAYEHLVEESVDLLKAVAALQTWRRKWEFVLDQPRSQFLSMGFHFSNLLLYEHVLKSNSARSRDSTVSEMIGHSATIVRLAMDTVDERTRHLSDHIYHMITFAAIVICRLLHSHEGLLAKSCDIAELHTLIHNLVQWLHSIGLPCHAAYTLGNIIAKVHQKLRPQVEVSPIAVPMDILPDENLTNYYFPEFLGLGTSGDGNWDLLSDLNLFPQSPVDS</sequence>
<reference evidence="9" key="1">
    <citation type="submission" date="2022-11" db="EMBL/GenBank/DDBJ databases">
        <authorList>
            <person name="Petersen C."/>
        </authorList>
    </citation>
    <scope>NUCLEOTIDE SEQUENCE</scope>
    <source>
        <strain evidence="9">IBT 21917</strain>
    </source>
</reference>
<dbReference type="GO" id="GO:0005634">
    <property type="term" value="C:nucleus"/>
    <property type="evidence" value="ECO:0007669"/>
    <property type="project" value="UniProtKB-SubCell"/>
</dbReference>
<accession>A0A9W9ILB2</accession>
<dbReference type="InterPro" id="IPR051089">
    <property type="entry name" value="prtT"/>
</dbReference>
<proteinExistence type="predicted"/>
<keyword evidence="10" id="KW-1185">Reference proteome</keyword>
<evidence type="ECO:0000256" key="7">
    <source>
        <dbReference type="ARBA" id="ARBA00023242"/>
    </source>
</evidence>
<dbReference type="Proteomes" id="UP001146351">
    <property type="component" value="Unassembled WGS sequence"/>
</dbReference>
<keyword evidence="3" id="KW-0862">Zinc</keyword>
<keyword evidence="4" id="KW-0805">Transcription regulation</keyword>
<comment type="caution">
    <text evidence="9">The sequence shown here is derived from an EMBL/GenBank/DDBJ whole genome shotgun (WGS) entry which is preliminary data.</text>
</comment>
<gene>
    <name evidence="9" type="ORF">N7492_003423</name>
</gene>
<dbReference type="GO" id="GO:0000981">
    <property type="term" value="F:DNA-binding transcription factor activity, RNA polymerase II-specific"/>
    <property type="evidence" value="ECO:0007669"/>
    <property type="project" value="TreeGrafter"/>
</dbReference>
<comment type="subcellular location">
    <subcellularLocation>
        <location evidence="1">Nucleus</location>
    </subcellularLocation>
</comment>
<dbReference type="EMBL" id="JAPQKO010000002">
    <property type="protein sequence ID" value="KAJ5180213.1"/>
    <property type="molecule type" value="Genomic_DNA"/>
</dbReference>
<dbReference type="GO" id="GO:0046872">
    <property type="term" value="F:metal ion binding"/>
    <property type="evidence" value="ECO:0007669"/>
    <property type="project" value="UniProtKB-KW"/>
</dbReference>
<reference evidence="9" key="2">
    <citation type="journal article" date="2023" name="IMA Fungus">
        <title>Comparative genomic study of the Penicillium genus elucidates a diverse pangenome and 15 lateral gene transfer events.</title>
        <authorList>
            <person name="Petersen C."/>
            <person name="Sorensen T."/>
            <person name="Nielsen M.R."/>
            <person name="Sondergaard T.E."/>
            <person name="Sorensen J.L."/>
            <person name="Fitzpatrick D.A."/>
            <person name="Frisvad J.C."/>
            <person name="Nielsen K.L."/>
        </authorList>
    </citation>
    <scope>NUCLEOTIDE SEQUENCE</scope>
    <source>
        <strain evidence="9">IBT 21917</strain>
    </source>
</reference>
<evidence type="ECO:0000313" key="9">
    <source>
        <dbReference type="EMBL" id="KAJ5180213.1"/>
    </source>
</evidence>
<keyword evidence="2" id="KW-0479">Metal-binding</keyword>
<dbReference type="PANTHER" id="PTHR31845">
    <property type="entry name" value="FINGER DOMAIN PROTEIN, PUTATIVE-RELATED"/>
    <property type="match status" value="1"/>
</dbReference>
<evidence type="ECO:0000256" key="3">
    <source>
        <dbReference type="ARBA" id="ARBA00022833"/>
    </source>
</evidence>
<keyword evidence="5" id="KW-0238">DNA-binding</keyword>
<evidence type="ECO:0000256" key="4">
    <source>
        <dbReference type="ARBA" id="ARBA00023015"/>
    </source>
</evidence>
<dbReference type="AlphaFoldDB" id="A0A9W9ILB2"/>
<dbReference type="CDD" id="cd12148">
    <property type="entry name" value="fungal_TF_MHR"/>
    <property type="match status" value="1"/>
</dbReference>
<dbReference type="OrthoDB" id="2595934at2759"/>
<feature type="region of interest" description="Disordered" evidence="8">
    <location>
        <begin position="42"/>
        <end position="66"/>
    </location>
</feature>
<evidence type="ECO:0000256" key="8">
    <source>
        <dbReference type="SAM" id="MobiDB-lite"/>
    </source>
</evidence>
<dbReference type="GO" id="GO:0000976">
    <property type="term" value="F:transcription cis-regulatory region binding"/>
    <property type="evidence" value="ECO:0007669"/>
    <property type="project" value="TreeGrafter"/>
</dbReference>
<evidence type="ECO:0000256" key="5">
    <source>
        <dbReference type="ARBA" id="ARBA00023125"/>
    </source>
</evidence>
<protein>
    <recommendedName>
        <fullName evidence="11">Transcription factor domain-containing protein</fullName>
    </recommendedName>
</protein>
<evidence type="ECO:0000256" key="6">
    <source>
        <dbReference type="ARBA" id="ARBA00023163"/>
    </source>
</evidence>
<evidence type="ECO:0000313" key="10">
    <source>
        <dbReference type="Proteomes" id="UP001146351"/>
    </source>
</evidence>
<evidence type="ECO:0000256" key="1">
    <source>
        <dbReference type="ARBA" id="ARBA00004123"/>
    </source>
</evidence>
<evidence type="ECO:0008006" key="11">
    <source>
        <dbReference type="Google" id="ProtNLM"/>
    </source>
</evidence>
<keyword evidence="7" id="KW-0539">Nucleus</keyword>
<dbReference type="PANTHER" id="PTHR31845:SF34">
    <property type="entry name" value="TRANSCRIPTIONAL ACTIVATOR OF PROTEASES PRTT"/>
    <property type="match status" value="1"/>
</dbReference>
<organism evidence="9 10">
    <name type="scientific">Penicillium capsulatum</name>
    <dbReference type="NCBI Taxonomy" id="69766"/>
    <lineage>
        <taxon>Eukaryota</taxon>
        <taxon>Fungi</taxon>
        <taxon>Dikarya</taxon>
        <taxon>Ascomycota</taxon>
        <taxon>Pezizomycotina</taxon>
        <taxon>Eurotiomycetes</taxon>
        <taxon>Eurotiomycetidae</taxon>
        <taxon>Eurotiales</taxon>
        <taxon>Aspergillaceae</taxon>
        <taxon>Penicillium</taxon>
    </lineage>
</organism>
<keyword evidence="6" id="KW-0804">Transcription</keyword>